<dbReference type="PANTHER" id="PTHR14611">
    <property type="entry name" value="TECTONIC FAMILY MEMBER"/>
    <property type="match status" value="1"/>
</dbReference>
<dbReference type="InterPro" id="IPR040354">
    <property type="entry name" value="TCTN1-3"/>
</dbReference>
<feature type="compositionally biased region" description="Basic and acidic residues" evidence="5">
    <location>
        <begin position="1"/>
        <end position="20"/>
    </location>
</feature>
<evidence type="ECO:0000256" key="5">
    <source>
        <dbReference type="SAM" id="MobiDB-lite"/>
    </source>
</evidence>
<protein>
    <recommendedName>
        <fullName evidence="10">Tectonic domain-containing protein</fullName>
    </recommendedName>
</protein>
<gene>
    <name evidence="8" type="ORF">DSTB1V02_LOCUS14166</name>
</gene>
<dbReference type="PANTHER" id="PTHR14611:SF6">
    <property type="entry name" value="TECTONIC-2"/>
    <property type="match status" value="1"/>
</dbReference>
<dbReference type="InterPro" id="IPR057724">
    <property type="entry name" value="TCTN1-3_N"/>
</dbReference>
<evidence type="ECO:0000313" key="8">
    <source>
        <dbReference type="EMBL" id="CAD7254420.1"/>
    </source>
</evidence>
<dbReference type="Proteomes" id="UP000677054">
    <property type="component" value="Unassembled WGS sequence"/>
</dbReference>
<evidence type="ECO:0000259" key="6">
    <source>
        <dbReference type="Pfam" id="PF07773"/>
    </source>
</evidence>
<comment type="similarity">
    <text evidence="1">Belongs to the tectonic family.</text>
</comment>
<dbReference type="EMBL" id="CAJPEV010009548">
    <property type="protein sequence ID" value="CAG0905718.1"/>
    <property type="molecule type" value="Genomic_DNA"/>
</dbReference>
<keyword evidence="2" id="KW-0732">Signal</keyword>
<proteinExistence type="inferred from homology"/>
<dbReference type="GO" id="GO:0060271">
    <property type="term" value="P:cilium assembly"/>
    <property type="evidence" value="ECO:0007669"/>
    <property type="project" value="TreeGrafter"/>
</dbReference>
<evidence type="ECO:0000256" key="4">
    <source>
        <dbReference type="ARBA" id="ARBA00023180"/>
    </source>
</evidence>
<evidence type="ECO:0000256" key="2">
    <source>
        <dbReference type="ARBA" id="ARBA00022729"/>
    </source>
</evidence>
<keyword evidence="4" id="KW-0325">Glycoprotein</keyword>
<name>A0A7R9AHR9_9CRUS</name>
<feature type="domain" description="Tectonic-1-3" evidence="6">
    <location>
        <begin position="172"/>
        <end position="321"/>
    </location>
</feature>
<dbReference type="Pfam" id="PF25752">
    <property type="entry name" value="DUF1619_N"/>
    <property type="match status" value="1"/>
</dbReference>
<dbReference type="OrthoDB" id="2104337at2759"/>
<dbReference type="AlphaFoldDB" id="A0A7R9AHR9"/>
<evidence type="ECO:0000256" key="3">
    <source>
        <dbReference type="ARBA" id="ARBA00022794"/>
    </source>
</evidence>
<feature type="compositionally biased region" description="Basic and acidic residues" evidence="5">
    <location>
        <begin position="30"/>
        <end position="40"/>
    </location>
</feature>
<evidence type="ECO:0000313" key="9">
    <source>
        <dbReference type="Proteomes" id="UP000677054"/>
    </source>
</evidence>
<keyword evidence="3" id="KW-0970">Cilium biogenesis/degradation</keyword>
<accession>A0A7R9AHR9</accession>
<keyword evidence="9" id="KW-1185">Reference proteome</keyword>
<dbReference type="EMBL" id="LR909066">
    <property type="protein sequence ID" value="CAD7254420.1"/>
    <property type="molecule type" value="Genomic_DNA"/>
</dbReference>
<feature type="domain" description="Tectonic-1-3 N-terminal" evidence="7">
    <location>
        <begin position="46"/>
        <end position="72"/>
    </location>
</feature>
<organism evidence="8">
    <name type="scientific">Darwinula stevensoni</name>
    <dbReference type="NCBI Taxonomy" id="69355"/>
    <lineage>
        <taxon>Eukaryota</taxon>
        <taxon>Metazoa</taxon>
        <taxon>Ecdysozoa</taxon>
        <taxon>Arthropoda</taxon>
        <taxon>Crustacea</taxon>
        <taxon>Oligostraca</taxon>
        <taxon>Ostracoda</taxon>
        <taxon>Podocopa</taxon>
        <taxon>Podocopida</taxon>
        <taxon>Darwinulocopina</taxon>
        <taxon>Darwinuloidea</taxon>
        <taxon>Darwinulidae</taxon>
        <taxon>Darwinula</taxon>
    </lineage>
</organism>
<reference evidence="8" key="1">
    <citation type="submission" date="2020-11" db="EMBL/GenBank/DDBJ databases">
        <authorList>
            <person name="Tran Van P."/>
        </authorList>
    </citation>
    <scope>NUCLEOTIDE SEQUENCE</scope>
</reference>
<dbReference type="Pfam" id="PF07773">
    <property type="entry name" value="TCTN_DUF1619"/>
    <property type="match status" value="1"/>
</dbReference>
<evidence type="ECO:0008006" key="10">
    <source>
        <dbReference type="Google" id="ProtNLM"/>
    </source>
</evidence>
<evidence type="ECO:0000256" key="1">
    <source>
        <dbReference type="ARBA" id="ARBA00007633"/>
    </source>
</evidence>
<feature type="region of interest" description="Disordered" evidence="5">
    <location>
        <begin position="1"/>
        <end position="40"/>
    </location>
</feature>
<dbReference type="InterPro" id="IPR011677">
    <property type="entry name" value="TCTN1-3_dom"/>
</dbReference>
<sequence length="364" mass="40456">MEGKTGDARGGRRGELEPTDPHVPANWTRASRDRPPSKLRRPQFEAREPCPCDTKYGVCEPNCCCDRECTEEYLRQRCREVQDDVDSWLCGRASGSTPRGSSWYRDLLPLFCLYARGGSYLGTFFPDRAPRTRNEMEDRVGRSSREVERVGRASREVERVGRASREEERMDAPYRVGVPVQRQAPDGSVERLTFPGAIAGNACARNLPVLFGVNRKAACMVALRCEDASPGIAEDLQVLSRRGRMGEFAAWEVAFACDDRPCDGRSTAPDRGRCRNALLGLRLGLVVNGSDVVRVRVGVTLGDVPLRRRTVLRRFEVGFVDLGGVGPSDDLAPGSPISLRHLQGCVQNMLFEIIITLKKNNKNT</sequence>
<evidence type="ECO:0000259" key="7">
    <source>
        <dbReference type="Pfam" id="PF25752"/>
    </source>
</evidence>